<organism evidence="1 2">
    <name type="scientific">Leeuwenhoekiella aequorea</name>
    <dbReference type="NCBI Taxonomy" id="283736"/>
    <lineage>
        <taxon>Bacteria</taxon>
        <taxon>Pseudomonadati</taxon>
        <taxon>Bacteroidota</taxon>
        <taxon>Flavobacteriia</taxon>
        <taxon>Flavobacteriales</taxon>
        <taxon>Flavobacteriaceae</taxon>
        <taxon>Leeuwenhoekiella</taxon>
    </lineage>
</organism>
<evidence type="ECO:0000313" key="2">
    <source>
        <dbReference type="Proteomes" id="UP000289238"/>
    </source>
</evidence>
<sequence length="108" mass="12773">MLINEHIKLVDLKLELENNTDYFSRTIEFDGGFTIEPIMKDSITSIEQLTENTIKSIKENIVNIRNSLVHLREYRENKVILPTDKNDNLLIPYIYLLRRIAEKIVIDR</sequence>
<reference evidence="1 2" key="1">
    <citation type="submission" date="2018-07" db="EMBL/GenBank/DDBJ databases">
        <title>Leeuwenhoekiella genomics.</title>
        <authorList>
            <person name="Tahon G."/>
            <person name="Willems A."/>
        </authorList>
    </citation>
    <scope>NUCLEOTIDE SEQUENCE [LARGE SCALE GENOMIC DNA]</scope>
    <source>
        <strain evidence="1 2">LMG 22550</strain>
    </source>
</reference>
<name>A0A4Q0P3L9_9FLAO</name>
<dbReference type="EMBL" id="QOVM01000006">
    <property type="protein sequence ID" value="RXG21153.1"/>
    <property type="molecule type" value="Genomic_DNA"/>
</dbReference>
<accession>A0A4Q0P3L9</accession>
<dbReference type="Proteomes" id="UP000289238">
    <property type="component" value="Unassembled WGS sequence"/>
</dbReference>
<proteinExistence type="predicted"/>
<dbReference type="AlphaFoldDB" id="A0A4Q0P3L9"/>
<comment type="caution">
    <text evidence="1">The sequence shown here is derived from an EMBL/GenBank/DDBJ whole genome shotgun (WGS) entry which is preliminary data.</text>
</comment>
<protein>
    <submittedName>
        <fullName evidence="1">Uncharacterized protein</fullName>
    </submittedName>
</protein>
<dbReference type="RefSeq" id="WP_128758424.1">
    <property type="nucleotide sequence ID" value="NZ_QOVM01000006.1"/>
</dbReference>
<gene>
    <name evidence="1" type="ORF">DSM00_2670</name>
</gene>
<evidence type="ECO:0000313" key="1">
    <source>
        <dbReference type="EMBL" id="RXG21153.1"/>
    </source>
</evidence>
<keyword evidence="2" id="KW-1185">Reference proteome</keyword>